<dbReference type="RefSeq" id="XP_018988138.1">
    <property type="nucleotide sequence ID" value="XM_019127584.1"/>
</dbReference>
<keyword evidence="4" id="KW-0010">Activator</keyword>
<evidence type="ECO:0000313" key="7">
    <source>
        <dbReference type="Proteomes" id="UP000094336"/>
    </source>
</evidence>
<evidence type="ECO:0000256" key="2">
    <source>
        <dbReference type="ARBA" id="ARBA00008186"/>
    </source>
</evidence>
<accession>A0A1E3QYQ9</accession>
<gene>
    <name evidence="4" type="primary">MED11</name>
    <name evidence="6" type="ORF">BABINDRAFT_159311</name>
</gene>
<comment type="function">
    <text evidence="4">Component of the Mediator complex, a coactivator involved in the regulated transcription of nearly all RNA polymerase II-dependent genes. Mediator functions as a bridge to convey information from gene-specific regulatory proteins to the basal RNA polymerase II transcription machinery. Mediator is recruited to promoters by direct interactions with regulatory proteins and serves as a scaffold for the assembly of a functional pre-initiation complex with RNA polymerase II and the general transcription factors.</text>
</comment>
<dbReference type="OrthoDB" id="5418434at2759"/>
<evidence type="ECO:0000256" key="1">
    <source>
        <dbReference type="ARBA" id="ARBA00004123"/>
    </source>
</evidence>
<protein>
    <recommendedName>
        <fullName evidence="4">Mediator of RNA polymerase II transcription subunit 11</fullName>
    </recommendedName>
    <alternativeName>
        <fullName evidence="4">Mediator complex subunit 11</fullName>
    </alternativeName>
</protein>
<dbReference type="GO" id="GO:0016592">
    <property type="term" value="C:mediator complex"/>
    <property type="evidence" value="ECO:0007669"/>
    <property type="project" value="InterPro"/>
</dbReference>
<dbReference type="Gene3D" id="1.10.287.3490">
    <property type="match status" value="1"/>
</dbReference>
<dbReference type="GO" id="GO:0003712">
    <property type="term" value="F:transcription coregulator activity"/>
    <property type="evidence" value="ECO:0007669"/>
    <property type="project" value="InterPro"/>
</dbReference>
<feature type="compositionally biased region" description="Polar residues" evidence="5">
    <location>
        <begin position="245"/>
        <end position="255"/>
    </location>
</feature>
<comment type="subcellular location">
    <subcellularLocation>
        <location evidence="1 4">Nucleus</location>
    </subcellularLocation>
</comment>
<dbReference type="InterPro" id="IPR019404">
    <property type="entry name" value="Mediator_Med11"/>
</dbReference>
<name>A0A1E3QYQ9_9ASCO</name>
<evidence type="ECO:0000313" key="6">
    <source>
        <dbReference type="EMBL" id="ODQ82810.1"/>
    </source>
</evidence>
<comment type="similarity">
    <text evidence="2 4">Belongs to the Mediator complex subunit 11 family.</text>
</comment>
<evidence type="ECO:0000256" key="5">
    <source>
        <dbReference type="SAM" id="MobiDB-lite"/>
    </source>
</evidence>
<keyword evidence="4" id="KW-0804">Transcription</keyword>
<dbReference type="GeneID" id="30145437"/>
<proteinExistence type="inferred from homology"/>
<evidence type="ECO:0000256" key="3">
    <source>
        <dbReference type="ARBA" id="ARBA00023242"/>
    </source>
</evidence>
<organism evidence="6 7">
    <name type="scientific">Babjeviella inositovora NRRL Y-12698</name>
    <dbReference type="NCBI Taxonomy" id="984486"/>
    <lineage>
        <taxon>Eukaryota</taxon>
        <taxon>Fungi</taxon>
        <taxon>Dikarya</taxon>
        <taxon>Ascomycota</taxon>
        <taxon>Saccharomycotina</taxon>
        <taxon>Pichiomycetes</taxon>
        <taxon>Serinales incertae sedis</taxon>
        <taxon>Babjeviella</taxon>
    </lineage>
</organism>
<sequence length="366" mass="39669">MALESTSFTQQRLDSLSNLDTKIVSLLSTLSDILLTVHQGKQIDTRQGVTSDALVTTRKEFTTQIQHFYATLSDTTIGLNKEIKLFNENIGSCKNGDNMMLLPVNIEIKNTKLGKVKMREEVSRLDSVLGKTYDEVTEEPAPIDVKVEGLDSVKEEVSVLSQNGVAPEVSPGAVTDVKPEPLEAKIKSEIETPGFERAEEQIDSEADLFGDDDSVETPKGVDQVDEPANLGTVNQESVNHESVDQESVNQESVNQESVIQEPVTIDSVIFDGALTLDDGLTLDDALTLGSAATLEELTDPLKTEESILPVQASELPSDPQVEELTAELALGDFPTPQLDFNDGIMSIDIDEFGGASDEDVSMVDVV</sequence>
<dbReference type="EMBL" id="KV454426">
    <property type="protein sequence ID" value="ODQ82810.1"/>
    <property type="molecule type" value="Genomic_DNA"/>
</dbReference>
<reference evidence="7" key="1">
    <citation type="submission" date="2016-05" db="EMBL/GenBank/DDBJ databases">
        <title>Comparative genomics of biotechnologically important yeasts.</title>
        <authorList>
            <consortium name="DOE Joint Genome Institute"/>
            <person name="Riley R."/>
            <person name="Haridas S."/>
            <person name="Wolfe K.H."/>
            <person name="Lopes M.R."/>
            <person name="Hittinger C.T."/>
            <person name="Goker M."/>
            <person name="Salamov A."/>
            <person name="Wisecaver J."/>
            <person name="Long T.M."/>
            <person name="Aerts A.L."/>
            <person name="Barry K."/>
            <person name="Choi C."/>
            <person name="Clum A."/>
            <person name="Coughlan A.Y."/>
            <person name="Deshpande S."/>
            <person name="Douglass A.P."/>
            <person name="Hanson S.J."/>
            <person name="Klenk H.-P."/>
            <person name="Labutti K."/>
            <person name="Lapidus A."/>
            <person name="Lindquist E."/>
            <person name="Lipzen A."/>
            <person name="Meier-Kolthoff J.P."/>
            <person name="Ohm R.A."/>
            <person name="Otillar R.P."/>
            <person name="Pangilinan J."/>
            <person name="Peng Y."/>
            <person name="Rokas A."/>
            <person name="Rosa C.A."/>
            <person name="Scheuner C."/>
            <person name="Sibirny A.A."/>
            <person name="Slot J.C."/>
            <person name="Stielow J.B."/>
            <person name="Sun H."/>
            <person name="Kurtzman C.P."/>
            <person name="Blackwell M."/>
            <person name="Grigoriev I.V."/>
            <person name="Jeffries T.W."/>
        </authorList>
    </citation>
    <scope>NUCLEOTIDE SEQUENCE [LARGE SCALE GENOMIC DNA]</scope>
    <source>
        <strain evidence="7">NRRL Y-12698</strain>
    </source>
</reference>
<keyword evidence="4" id="KW-0805">Transcription regulation</keyword>
<evidence type="ECO:0000256" key="4">
    <source>
        <dbReference type="RuleBase" id="RU364147"/>
    </source>
</evidence>
<feature type="region of interest" description="Disordered" evidence="5">
    <location>
        <begin position="209"/>
        <end position="228"/>
    </location>
</feature>
<keyword evidence="7" id="KW-1185">Reference proteome</keyword>
<dbReference type="Proteomes" id="UP000094336">
    <property type="component" value="Unassembled WGS sequence"/>
</dbReference>
<dbReference type="STRING" id="984486.A0A1E3QYQ9"/>
<feature type="region of interest" description="Disordered" evidence="5">
    <location>
        <begin position="236"/>
        <end position="255"/>
    </location>
</feature>
<dbReference type="AlphaFoldDB" id="A0A1E3QYQ9"/>
<comment type="subunit">
    <text evidence="4">Component of the Mediator complex.</text>
</comment>
<dbReference type="Pfam" id="PF10280">
    <property type="entry name" value="Med11"/>
    <property type="match status" value="1"/>
</dbReference>
<dbReference type="GO" id="GO:0006357">
    <property type="term" value="P:regulation of transcription by RNA polymerase II"/>
    <property type="evidence" value="ECO:0007669"/>
    <property type="project" value="InterPro"/>
</dbReference>
<keyword evidence="3 4" id="KW-0539">Nucleus</keyword>